<feature type="domain" description="Methyltransferase FkbM" evidence="2">
    <location>
        <begin position="496"/>
        <end position="661"/>
    </location>
</feature>
<dbReference type="GO" id="GO:0016197">
    <property type="term" value="P:endosomal transport"/>
    <property type="evidence" value="ECO:0007669"/>
    <property type="project" value="TreeGrafter"/>
</dbReference>
<proteinExistence type="predicted"/>
<keyword evidence="1" id="KW-0812">Transmembrane</keyword>
<feature type="transmembrane region" description="Helical" evidence="1">
    <location>
        <begin position="124"/>
        <end position="143"/>
    </location>
</feature>
<dbReference type="OrthoDB" id="428346at2759"/>
<dbReference type="AlphaFoldDB" id="A0A8B6BMB1"/>
<dbReference type="InterPro" id="IPR006342">
    <property type="entry name" value="FkbM_mtfrase"/>
</dbReference>
<accession>A0A8B6BMB1</accession>
<dbReference type="EMBL" id="UYJE01000393">
    <property type="protein sequence ID" value="VDH92930.1"/>
    <property type="molecule type" value="Genomic_DNA"/>
</dbReference>
<dbReference type="PANTHER" id="PTHR34009:SF2">
    <property type="entry name" value="PROTEIN STAR"/>
    <property type="match status" value="1"/>
</dbReference>
<sequence>ILLNEHSVCFELEYCMLNILYNIVGLLRKRIGKTIINWNHLEDTIPELVDYSESGEFYGNSDGVTSTMKMYNHGMVFFSLLMIGPFDAEILKKRSSFIHGGLHLNCEDTIPSEMLFNRRLKRPNILSVALVILFVYFYRVHFYNTEIKPEESFPQESIDAVTYIRRDCGELCQTVDIGQPGPFFNHINVPINCHSLFNNELIDRGHGLSIAPKTIPKELKMDFTMNNRLNVSSLYFDNTYFDKTAKITVWTEQVIQDYISLAKDNKLEGTYGASETNALRDGLRYAHGIINGRVLIISAEIPWVEACVLEAGAREVVTLEYNTIFSEHPKIKTMIPDEFRKHYLKKTLGLFDAIVSFSSIEHYGLGRYGDGLNPWGDIIAVARGWCVTRDGGSLTLGVPYNYEKDHIKFNAGRWYGKIRYPYLTTNWKQHYQGRGHQRVHVFTKSNVNFTKPLKNYIKTPHRYVPVKNSDEHFSQAHQDETVYNIFPREQGFFIEMGAYNGRLFSNTLWLERKHNWTGLLIEANPDLCREIDALKRHAWRLCACISDTSRNIDFFQEGAVGGMAHGMDLDHMKMLKTKRIISVPCFNLLAVTDQIGVHHIHYFSLDVEGSEMVILNSIRNELKSGKIVVDIWSIEYRTYDGKKNIVHKSVTNLRNIRMFFENIGGYMEHSQLNNENDSRDGMALDVVFVHSKSYCKKYKMFPNGTICSI</sequence>
<dbReference type="InterPro" id="IPR004951">
    <property type="entry name" value="DUF268_CAE_spp"/>
</dbReference>
<dbReference type="GO" id="GO:0005794">
    <property type="term" value="C:Golgi apparatus"/>
    <property type="evidence" value="ECO:0007669"/>
    <property type="project" value="TreeGrafter"/>
</dbReference>
<dbReference type="PANTHER" id="PTHR34009">
    <property type="entry name" value="PROTEIN STAR"/>
    <property type="match status" value="1"/>
</dbReference>
<dbReference type="GO" id="GO:0031902">
    <property type="term" value="C:late endosome membrane"/>
    <property type="evidence" value="ECO:0007669"/>
    <property type="project" value="TreeGrafter"/>
</dbReference>
<protein>
    <recommendedName>
        <fullName evidence="2">Methyltransferase FkbM domain-containing protein</fullName>
    </recommendedName>
</protein>
<dbReference type="InterPro" id="IPR053202">
    <property type="entry name" value="EGF_Rcpt_Signaling_Reg"/>
</dbReference>
<dbReference type="GO" id="GO:0006888">
    <property type="term" value="P:endoplasmic reticulum to Golgi vesicle-mediated transport"/>
    <property type="evidence" value="ECO:0007669"/>
    <property type="project" value="TreeGrafter"/>
</dbReference>
<dbReference type="Proteomes" id="UP000596742">
    <property type="component" value="Unassembled WGS sequence"/>
</dbReference>
<dbReference type="GO" id="GO:0005886">
    <property type="term" value="C:plasma membrane"/>
    <property type="evidence" value="ECO:0007669"/>
    <property type="project" value="TreeGrafter"/>
</dbReference>
<dbReference type="GO" id="GO:0005789">
    <property type="term" value="C:endoplasmic reticulum membrane"/>
    <property type="evidence" value="ECO:0007669"/>
    <property type="project" value="TreeGrafter"/>
</dbReference>
<evidence type="ECO:0000259" key="2">
    <source>
        <dbReference type="Pfam" id="PF05050"/>
    </source>
</evidence>
<keyword evidence="1" id="KW-0472">Membrane</keyword>
<dbReference type="Pfam" id="PF03269">
    <property type="entry name" value="DUF268"/>
    <property type="match status" value="1"/>
</dbReference>
<organism evidence="3 4">
    <name type="scientific">Mytilus galloprovincialis</name>
    <name type="common">Mediterranean mussel</name>
    <dbReference type="NCBI Taxonomy" id="29158"/>
    <lineage>
        <taxon>Eukaryota</taxon>
        <taxon>Metazoa</taxon>
        <taxon>Spiralia</taxon>
        <taxon>Lophotrochozoa</taxon>
        <taxon>Mollusca</taxon>
        <taxon>Bivalvia</taxon>
        <taxon>Autobranchia</taxon>
        <taxon>Pteriomorphia</taxon>
        <taxon>Mytilida</taxon>
        <taxon>Mytiloidea</taxon>
        <taxon>Mytilidae</taxon>
        <taxon>Mytilinae</taxon>
        <taxon>Mytilus</taxon>
    </lineage>
</organism>
<comment type="caution">
    <text evidence="3">The sequence shown here is derived from an EMBL/GenBank/DDBJ whole genome shotgun (WGS) entry which is preliminary data.</text>
</comment>
<feature type="non-terminal residue" evidence="3">
    <location>
        <position position="1"/>
    </location>
</feature>
<gene>
    <name evidence="3" type="ORF">MGAL_10B080802</name>
</gene>
<dbReference type="InterPro" id="IPR029063">
    <property type="entry name" value="SAM-dependent_MTases_sf"/>
</dbReference>
<name>A0A8B6BMB1_MYTGA</name>
<evidence type="ECO:0000256" key="1">
    <source>
        <dbReference type="SAM" id="Phobius"/>
    </source>
</evidence>
<keyword evidence="1" id="KW-1133">Transmembrane helix</keyword>
<dbReference type="Gene3D" id="3.40.50.150">
    <property type="entry name" value="Vaccinia Virus protein VP39"/>
    <property type="match status" value="1"/>
</dbReference>
<evidence type="ECO:0000313" key="4">
    <source>
        <dbReference type="Proteomes" id="UP000596742"/>
    </source>
</evidence>
<evidence type="ECO:0000313" key="3">
    <source>
        <dbReference type="EMBL" id="VDH92930.1"/>
    </source>
</evidence>
<dbReference type="Pfam" id="PF05050">
    <property type="entry name" value="Methyltransf_21"/>
    <property type="match status" value="1"/>
</dbReference>
<dbReference type="SUPFAM" id="SSF53335">
    <property type="entry name" value="S-adenosyl-L-methionine-dependent methyltransferases"/>
    <property type="match status" value="1"/>
</dbReference>
<keyword evidence="4" id="KW-1185">Reference proteome</keyword>
<reference evidence="3" key="1">
    <citation type="submission" date="2018-11" db="EMBL/GenBank/DDBJ databases">
        <authorList>
            <person name="Alioto T."/>
            <person name="Alioto T."/>
        </authorList>
    </citation>
    <scope>NUCLEOTIDE SEQUENCE</scope>
</reference>